<dbReference type="Proteomes" id="UP000236151">
    <property type="component" value="Unassembled WGS sequence"/>
</dbReference>
<dbReference type="PROSITE" id="PS50198">
    <property type="entry name" value="PPIC_PPIASE_2"/>
    <property type="match status" value="1"/>
</dbReference>
<dbReference type="Pfam" id="PF13616">
    <property type="entry name" value="Rotamase_3"/>
    <property type="match status" value="1"/>
</dbReference>
<dbReference type="PANTHER" id="PTHR47245">
    <property type="entry name" value="PEPTIDYLPROLYL ISOMERASE"/>
    <property type="match status" value="1"/>
</dbReference>
<comment type="catalytic activity">
    <reaction evidence="1">
        <text>[protein]-peptidylproline (omega=180) = [protein]-peptidylproline (omega=0)</text>
        <dbReference type="Rhea" id="RHEA:16237"/>
        <dbReference type="Rhea" id="RHEA-COMP:10747"/>
        <dbReference type="Rhea" id="RHEA-COMP:10748"/>
        <dbReference type="ChEBI" id="CHEBI:83833"/>
        <dbReference type="ChEBI" id="CHEBI:83834"/>
        <dbReference type="EC" id="5.2.1.8"/>
    </reaction>
</comment>
<dbReference type="KEGG" id="cthd:CDO33_00285"/>
<dbReference type="RefSeq" id="WP_103082035.1">
    <property type="nucleotide sequence ID" value="NZ_CP021850.1"/>
</dbReference>
<feature type="domain" description="PpiC" evidence="7">
    <location>
        <begin position="182"/>
        <end position="288"/>
    </location>
</feature>
<dbReference type="SUPFAM" id="SSF54534">
    <property type="entry name" value="FKBP-like"/>
    <property type="match status" value="1"/>
</dbReference>
<dbReference type="PANTHER" id="PTHR47245:SF1">
    <property type="entry name" value="FOLDASE PROTEIN PRSA"/>
    <property type="match status" value="1"/>
</dbReference>
<reference evidence="8 9" key="1">
    <citation type="submission" date="2017-06" db="EMBL/GenBank/DDBJ databases">
        <title>Investigating the central metabolism of Clostridium thermosuccinogenes.</title>
        <authorList>
            <person name="Koendjbiharie J.G."/>
            <person name="van Kranenburg R."/>
        </authorList>
    </citation>
    <scope>NUCLEOTIDE SEQUENCE [LARGE SCALE GENOMIC DNA]</scope>
    <source>
        <strain evidence="8 9">DSM 5806</strain>
    </source>
</reference>
<sequence>MKKLWIYVIAAILVVALATAGAIYYLNDNSYVAKVGDEKITNTEYKFFLGLIKYQLMNQLYITDWSSKVGNQTAEEMAKEYALEMAREHKIELMQAKKNNVKLDKEEEKSLKASFDNIIAQTGSRVEAENTIKEQFGISWSEYKSIMRDVELANKFKATEVGKFNPTDDEAKAYYDENKDNYDKATVKHILISILDDSGNKLPEDEQKKAEEKAKDILEKVKKGEDFAALVKEYSDDTASVDDGGEYTFTKGMMVKEFEDWSFDEKRKAGDTDIVKTEYGYHIMLFVKREMVPFDDVKNSIIGILKEESYSDLMESWKQDSEFSIVKNEGEYNSIKID</sequence>
<evidence type="ECO:0000256" key="1">
    <source>
        <dbReference type="ARBA" id="ARBA00000971"/>
    </source>
</evidence>
<evidence type="ECO:0000256" key="4">
    <source>
        <dbReference type="ARBA" id="ARBA00023110"/>
    </source>
</evidence>
<dbReference type="InterPro" id="IPR027304">
    <property type="entry name" value="Trigger_fact/SurA_dom_sf"/>
</dbReference>
<keyword evidence="3" id="KW-0732">Signal</keyword>
<keyword evidence="9" id="KW-1185">Reference proteome</keyword>
<evidence type="ECO:0000259" key="7">
    <source>
        <dbReference type="PROSITE" id="PS50198"/>
    </source>
</evidence>
<evidence type="ECO:0000256" key="5">
    <source>
        <dbReference type="ARBA" id="ARBA00023235"/>
    </source>
</evidence>
<dbReference type="InterPro" id="IPR000297">
    <property type="entry name" value="PPIase_PpiC"/>
</dbReference>
<protein>
    <recommendedName>
        <fullName evidence="2">peptidylprolyl isomerase</fullName>
        <ecNumber evidence="2">5.2.1.8</ecNumber>
    </recommendedName>
</protein>
<accession>A0A2K2FGQ1</accession>
<evidence type="ECO:0000256" key="6">
    <source>
        <dbReference type="PROSITE-ProRule" id="PRU00278"/>
    </source>
</evidence>
<evidence type="ECO:0000256" key="3">
    <source>
        <dbReference type="ARBA" id="ARBA00022729"/>
    </source>
</evidence>
<dbReference type="Gene3D" id="3.10.50.40">
    <property type="match status" value="1"/>
</dbReference>
<dbReference type="OrthoDB" id="14196at2"/>
<keyword evidence="5 6" id="KW-0413">Isomerase</keyword>
<dbReference type="InterPro" id="IPR046357">
    <property type="entry name" value="PPIase_dom_sf"/>
</dbReference>
<keyword evidence="4 6" id="KW-0697">Rotamase</keyword>
<comment type="caution">
    <text evidence="8">The sequence shown here is derived from an EMBL/GenBank/DDBJ whole genome shotgun (WGS) entry which is preliminary data.</text>
</comment>
<name>A0A2K2FGQ1_9CLOT</name>
<dbReference type="SUPFAM" id="SSF109998">
    <property type="entry name" value="Triger factor/SurA peptide-binding domain-like"/>
    <property type="match status" value="1"/>
</dbReference>
<dbReference type="EMBL" id="NIOJ01000032">
    <property type="protein sequence ID" value="PNT97961.1"/>
    <property type="molecule type" value="Genomic_DNA"/>
</dbReference>
<evidence type="ECO:0000256" key="2">
    <source>
        <dbReference type="ARBA" id="ARBA00013194"/>
    </source>
</evidence>
<gene>
    <name evidence="8" type="ORF">CDQ84_12315</name>
</gene>
<organism evidence="8 9">
    <name type="scientific">Clostridium thermosuccinogenes</name>
    <dbReference type="NCBI Taxonomy" id="84032"/>
    <lineage>
        <taxon>Bacteria</taxon>
        <taxon>Bacillati</taxon>
        <taxon>Bacillota</taxon>
        <taxon>Clostridia</taxon>
        <taxon>Eubacteriales</taxon>
        <taxon>Clostridiaceae</taxon>
        <taxon>Clostridium</taxon>
    </lineage>
</organism>
<dbReference type="AlphaFoldDB" id="A0A2K2FGQ1"/>
<evidence type="ECO:0000313" key="9">
    <source>
        <dbReference type="Proteomes" id="UP000236151"/>
    </source>
</evidence>
<dbReference type="InterPro" id="IPR050245">
    <property type="entry name" value="PrsA_foldase"/>
</dbReference>
<proteinExistence type="predicted"/>
<evidence type="ECO:0000313" key="8">
    <source>
        <dbReference type="EMBL" id="PNT97961.1"/>
    </source>
</evidence>
<dbReference type="EC" id="5.2.1.8" evidence="2"/>
<dbReference type="GO" id="GO:0003755">
    <property type="term" value="F:peptidyl-prolyl cis-trans isomerase activity"/>
    <property type="evidence" value="ECO:0007669"/>
    <property type="project" value="UniProtKB-KW"/>
</dbReference>